<dbReference type="RefSeq" id="XP_040711388.1">
    <property type="nucleotide sequence ID" value="XM_040856752.1"/>
</dbReference>
<name>A0A1Y2DGS9_9PEZI</name>
<protein>
    <submittedName>
        <fullName evidence="1">Uncharacterized protein</fullName>
    </submittedName>
</protein>
<evidence type="ECO:0000313" key="2">
    <source>
        <dbReference type="Proteomes" id="UP000193689"/>
    </source>
</evidence>
<dbReference type="InParanoid" id="A0A1Y2DGS9"/>
<dbReference type="GeneID" id="63772964"/>
<evidence type="ECO:0000313" key="1">
    <source>
        <dbReference type="EMBL" id="ORY58471.1"/>
    </source>
</evidence>
<dbReference type="EMBL" id="MCFJ01000016">
    <property type="protein sequence ID" value="ORY58471.1"/>
    <property type="molecule type" value="Genomic_DNA"/>
</dbReference>
<sequence length="137" mass="15458">KTYNTRDSLVVTHPTTNLALSSLSMGERTGSRIFWRLWSYVVQMSRTEVYNKRCKVCALSSRGRRRRPLSCPTACHTTPSVSVNRNSFKIMASIGSRKFSFPWLTRLFPSNCLVPFNVTETSACNINSNCNRAISLG</sequence>
<keyword evidence="2" id="KW-1185">Reference proteome</keyword>
<organism evidence="1 2">
    <name type="scientific">Pseudomassariella vexata</name>
    <dbReference type="NCBI Taxonomy" id="1141098"/>
    <lineage>
        <taxon>Eukaryota</taxon>
        <taxon>Fungi</taxon>
        <taxon>Dikarya</taxon>
        <taxon>Ascomycota</taxon>
        <taxon>Pezizomycotina</taxon>
        <taxon>Sordariomycetes</taxon>
        <taxon>Xylariomycetidae</taxon>
        <taxon>Amphisphaeriales</taxon>
        <taxon>Pseudomassariaceae</taxon>
        <taxon>Pseudomassariella</taxon>
    </lineage>
</organism>
<comment type="caution">
    <text evidence="1">The sequence shown here is derived from an EMBL/GenBank/DDBJ whole genome shotgun (WGS) entry which is preliminary data.</text>
</comment>
<dbReference type="AlphaFoldDB" id="A0A1Y2DGS9"/>
<reference evidence="1 2" key="1">
    <citation type="submission" date="2016-07" db="EMBL/GenBank/DDBJ databases">
        <title>Pervasive Adenine N6-methylation of Active Genes in Fungi.</title>
        <authorList>
            <consortium name="DOE Joint Genome Institute"/>
            <person name="Mondo S.J."/>
            <person name="Dannebaum R.O."/>
            <person name="Kuo R.C."/>
            <person name="Labutti K."/>
            <person name="Haridas S."/>
            <person name="Kuo A."/>
            <person name="Salamov A."/>
            <person name="Ahrendt S.R."/>
            <person name="Lipzen A."/>
            <person name="Sullivan W."/>
            <person name="Andreopoulos W.B."/>
            <person name="Clum A."/>
            <person name="Lindquist E."/>
            <person name="Daum C."/>
            <person name="Ramamoorthy G.K."/>
            <person name="Gryganskyi A."/>
            <person name="Culley D."/>
            <person name="Magnuson J.K."/>
            <person name="James T.Y."/>
            <person name="O'Malley M.A."/>
            <person name="Stajich J.E."/>
            <person name="Spatafora J.W."/>
            <person name="Visel A."/>
            <person name="Grigoriev I.V."/>
        </authorList>
    </citation>
    <scope>NUCLEOTIDE SEQUENCE [LARGE SCALE GENOMIC DNA]</scope>
    <source>
        <strain evidence="1 2">CBS 129021</strain>
    </source>
</reference>
<dbReference type="Proteomes" id="UP000193689">
    <property type="component" value="Unassembled WGS sequence"/>
</dbReference>
<feature type="non-terminal residue" evidence="1">
    <location>
        <position position="1"/>
    </location>
</feature>
<dbReference type="OrthoDB" id="4778749at2759"/>
<accession>A0A1Y2DGS9</accession>
<gene>
    <name evidence="1" type="ORF">BCR38DRAFT_353109</name>
</gene>
<proteinExistence type="predicted"/>